<evidence type="ECO:0000313" key="2">
    <source>
        <dbReference type="EMBL" id="CAK7327217.1"/>
    </source>
</evidence>
<dbReference type="AlphaFoldDB" id="A0AAV1R2S7"/>
<feature type="region of interest" description="Disordered" evidence="1">
    <location>
        <begin position="1"/>
        <end position="39"/>
    </location>
</feature>
<accession>A0AAV1R2S7</accession>
<gene>
    <name evidence="2" type="ORF">DCAF_LOCUS4924</name>
</gene>
<dbReference type="Proteomes" id="UP001314170">
    <property type="component" value="Unassembled WGS sequence"/>
</dbReference>
<comment type="caution">
    <text evidence="2">The sequence shown here is derived from an EMBL/GenBank/DDBJ whole genome shotgun (WGS) entry which is preliminary data.</text>
</comment>
<protein>
    <submittedName>
        <fullName evidence="2">Uncharacterized protein</fullName>
    </submittedName>
</protein>
<evidence type="ECO:0000256" key="1">
    <source>
        <dbReference type="SAM" id="MobiDB-lite"/>
    </source>
</evidence>
<organism evidence="2 3">
    <name type="scientific">Dovyalis caffra</name>
    <dbReference type="NCBI Taxonomy" id="77055"/>
    <lineage>
        <taxon>Eukaryota</taxon>
        <taxon>Viridiplantae</taxon>
        <taxon>Streptophyta</taxon>
        <taxon>Embryophyta</taxon>
        <taxon>Tracheophyta</taxon>
        <taxon>Spermatophyta</taxon>
        <taxon>Magnoliopsida</taxon>
        <taxon>eudicotyledons</taxon>
        <taxon>Gunneridae</taxon>
        <taxon>Pentapetalae</taxon>
        <taxon>rosids</taxon>
        <taxon>fabids</taxon>
        <taxon>Malpighiales</taxon>
        <taxon>Salicaceae</taxon>
        <taxon>Flacourtieae</taxon>
        <taxon>Dovyalis</taxon>
    </lineage>
</organism>
<proteinExistence type="predicted"/>
<sequence>MSYRREHRTSRTALFDDGLEEGGLRSSSSYSHETDDHDNDKAVHTLQDRVLFLKRHLVKFRNALCIQIANAGSNSPLHMMELGMEGYGMFDSERRLQARKLWDTVDCSAVRQVSFN</sequence>
<reference evidence="2 3" key="1">
    <citation type="submission" date="2024-01" db="EMBL/GenBank/DDBJ databases">
        <authorList>
            <person name="Waweru B."/>
        </authorList>
    </citation>
    <scope>NUCLEOTIDE SEQUENCE [LARGE SCALE GENOMIC DNA]</scope>
</reference>
<keyword evidence="3" id="KW-1185">Reference proteome</keyword>
<feature type="compositionally biased region" description="Basic residues" evidence="1">
    <location>
        <begin position="1"/>
        <end position="10"/>
    </location>
</feature>
<name>A0AAV1R2S7_9ROSI</name>
<evidence type="ECO:0000313" key="3">
    <source>
        <dbReference type="Proteomes" id="UP001314170"/>
    </source>
</evidence>
<dbReference type="EMBL" id="CAWUPB010000851">
    <property type="protein sequence ID" value="CAK7327217.1"/>
    <property type="molecule type" value="Genomic_DNA"/>
</dbReference>